<evidence type="ECO:0000256" key="3">
    <source>
        <dbReference type="ARBA" id="ARBA00022989"/>
    </source>
</evidence>
<sequence length="2764" mass="307423">MGGYACGQPHKELIQVYEAARWALERVNTQGIVPGITMGMKAYDTCSSESQALLAAQKFYPQFSHTSMACSTNSNKLNLGLLGPLSSWTTQPVAEMASSFPASVISPRAVSPSLSDKTKYPYFLRTGPAWPAQTRAIAAVLNRLVWKRVIVVYTTSVHGSDGFDQFKRQAFKDGICITKAIAVPSMGSVNDFQTRVNNLGQYNINTAVFIGSYMEAVNLMQALNNIGSANNVQWILPDLNLMESYSAPNVRGALYVGPRTVSITEFANYFTQINERSPPAENPWFSDWYMTNYNCKLPGVSYQPYVGFANTCPTLTAQQKLSNFRQLPFAETTIKAVYAYAKALHQAHQQRCGGIPGVCSSLQTMTPEEFHAILKNIDFTFAASDGISSLIGTRVKFDQNGDIITQDYTVWNYNKKRDNINYRFEEVGQYVNEQLTLTTTDIEMYDSLRTTPLGSLPTSVCPSEGCLYCIIPRDMVDFYYTPGDITLAHVLSIHTRGTEPLSCGNLYNFGLGRATAFQYAILTAKSQLGILNRVSLGGLIADICGSSETGRIFMNNVLGERHLVRDRNGQLVNHNSIKVMIEGLSSSSTKLFTTLMDQFMIPQVGYQATSRDLMDTQMYPQFTRVISGLDKLAAAIVNYLARYGWSYVQVIKSGGDFYDQSVAQFKETGALARTCVSATYEVSSDGTVAEILEKIRQKPMAKVVILYLQERDTKALLEALKSASWQRDFLLVFAQTYEAVLYQNYGNLLQGSVYFSAQNFGVTGFRNWLQTLNPRNSESIPWFREWYQYAHQCYLDVSDKGMYTTECSNTVITSGSHYEDAWFNSYSINAVYVAAKALDETLKYYCGVGYSGVCVKYRAADDSNKILLQYLHNATVTVDSTPLEMMNGEGLTGYDISAYRPNTGIGQVGSWNTKTGILTISDSNLAYPVGAAGTNFTSFCGGLCNECGYLTRGSYYLSEGDIYVASALGIHDPWIYSPFNCGDMRLLNGVQLGLAQAFAVQMINNKNAPVSLRNVTLGNLILDHCSVSTRSFDLVSYTYTGLSTMSAADKMKLDPSRIMAWISDTTDAVVSMSGPVKSVNVPFISPIASSESLSDRDDFPTFFRTVQGDLSLSTAMTKLALSLNMRYVVVVYSEGHYGESGLESFESVAIQEGVCIILKIKMSNSNQASQILDAIDASSSHLVILWTNGAHTTALFTKRAGNLLRYEDMAFVIPMPMMAIARATQQGAGKTFMLNLKATGVDHYYSFIKSLTMDSIYTNPFLLEYYMVLFQCDLPGFNFFRRPCTTPYKSLTDSTLFSNDTYVIPMINAVYSVVGAIDAVLKDKCGSDYNGICSAVSNLENLNELIMEKMETITFKDPLNRDFRYIGREGNAPMELLFWDGVNMEVKGEFAGASLLIENTILLQMLVSNVPSSCTTPCLVCIEKGIDFAYIPGDILIGGMFDVHMNSLVPFSCGSLKTQSGFQLLEAFNYAIQQVNDKSGQFANILRNVKLGGVGLDACMSTIRSGYLISDIHNGLITLTRNGQTVNPDDISLYIGGYSSDSSLYMARILSELKVPQISYASSSESLSDQFRYPYFLRTVPADDKQSLAMIRFLNAKNIRYVQVVQTPDDYGTMGAAKFNELASKEENKICVAQTIRFPDNQTVTRESSDRVVRLLLNKPVANTVVVFADQSYVKAMLEAISRNTGAIGKFHFIGSESWGNHYEAISGVEPYAVGSLTLGLEFSDIREFDFHIGQKSPGNYPENPWFPEFYEEMVNCYLTSPNGRHMSQCASATENIAAQRDYIQDPGILHVMNAVYSAAYGLDSSLKSACGENYTTVCERFKNDPNRHESLVSNILKSRFVDASGVNFEFRRDRRDGNKGYNIYNIQERMMQNEIGYAYQKIGSFSSDDTLSNLDAYTQGWDGSCERPDSCLECPSIRNVLPRVMLQPGTPSSNTLLVMYGIHNQGTDPYRCGSLDMDEFYKMLAFLFTMQRFFPNTRYSIRGMVVDTCHNSLRIDQDVYSLLSSGKLCNTVFQGDGIEISNNTIAGFLTSRSSNVVAANRVLAPRKIPILSSSATSVLLSDKVKYPYFARTVPPDNKQMDTIARILKEKGWNSPTVVYSQETYGISGASELARMASDQGTCVGYQLSIPYPGTVAQAREALQALSSNAVSNVIVLIAYDPRTVLQAAKELGILGNYIWIGSETWGNKLSVIDGMQDDLLGAITVDVKSYLVDEFRNFTAELTYNNRKNIPNAWFEEFYQMYHKCNIPSATVNFPNYPICSTSLVINPVDIISQPYVLNTIAATYAYVRSLDTIATGDCNGRTFKDCFSDSTNWERLFSRILGTTWNVNNALNLMPNPLSDVVVNFNDDRFWDTGYVINNFNQVNTSKAYRQVGSHAGSTFTFGNYMSHRSSSWSPCRPDRSCDCSTSPIVLAQTSNDTYRRTQPIEPRNYLFYNTRQETVEGRLQDVYDLVYKWPIWAIATAVPTSLGILVTIILFCYFLIAYPVRGGTTILGFMMMLGILGIYGVNFAFFLPASEATCGAREFVLGTVYAIVFAALLVKAVDNWRFTDLEDSFVRKYKGLTSACSLFMVALGIVCIQLIIPIEWLILRHPSASKMANATNIHDWMWCDPHDWYDKSMVLSMVFVMFLVLLTAIFAALAWDSDSNYYESRWILVSSVCTAGCFLVWMIVTTNAGPPYRDPAIALANFFNATAILVFMTLRKFVLMYTITDEEDEKQSFADQDRGNDLYSTVYSNQGFDDAVFQPAPSKLDDTADNVDGDVGF</sequence>
<dbReference type="Pfam" id="PF01094">
    <property type="entry name" value="ANF_receptor"/>
    <property type="match status" value="5"/>
</dbReference>
<proteinExistence type="predicted"/>
<dbReference type="InterPro" id="IPR017978">
    <property type="entry name" value="GPCR_3_C"/>
</dbReference>
<dbReference type="InterPro" id="IPR001828">
    <property type="entry name" value="ANF_lig-bd_rcpt"/>
</dbReference>
<feature type="domain" description="G-protein coupled receptors family 3 profile" evidence="8">
    <location>
        <begin position="2456"/>
        <end position="2669"/>
    </location>
</feature>
<dbReference type="InterPro" id="IPR028082">
    <property type="entry name" value="Peripla_BP_I"/>
</dbReference>
<comment type="subcellular location">
    <subcellularLocation>
        <location evidence="1">Membrane</location>
        <topology evidence="1">Multi-pass membrane protein</topology>
    </subcellularLocation>
</comment>
<accession>A0AA88XKZ9</accession>
<protein>
    <recommendedName>
        <fullName evidence="8">G-protein coupled receptors family 3 profile domain-containing protein</fullName>
    </recommendedName>
</protein>
<name>A0AA88XKZ9_PINIB</name>
<evidence type="ECO:0000313" key="9">
    <source>
        <dbReference type="EMBL" id="KAK3084836.1"/>
    </source>
</evidence>
<dbReference type="PROSITE" id="PS50259">
    <property type="entry name" value="G_PROTEIN_RECEP_F3_4"/>
    <property type="match status" value="1"/>
</dbReference>
<keyword evidence="4 7" id="KW-0472">Membrane</keyword>
<dbReference type="Gene3D" id="3.40.50.2300">
    <property type="match status" value="10"/>
</dbReference>
<evidence type="ECO:0000259" key="8">
    <source>
        <dbReference type="PROSITE" id="PS50259"/>
    </source>
</evidence>
<organism evidence="9 10">
    <name type="scientific">Pinctada imbricata</name>
    <name type="common">Atlantic pearl-oyster</name>
    <name type="synonym">Pinctada martensii</name>
    <dbReference type="NCBI Taxonomy" id="66713"/>
    <lineage>
        <taxon>Eukaryota</taxon>
        <taxon>Metazoa</taxon>
        <taxon>Spiralia</taxon>
        <taxon>Lophotrochozoa</taxon>
        <taxon>Mollusca</taxon>
        <taxon>Bivalvia</taxon>
        <taxon>Autobranchia</taxon>
        <taxon>Pteriomorphia</taxon>
        <taxon>Pterioida</taxon>
        <taxon>Pterioidea</taxon>
        <taxon>Pteriidae</taxon>
        <taxon>Pinctada</taxon>
    </lineage>
</organism>
<reference evidence="9" key="1">
    <citation type="submission" date="2019-08" db="EMBL/GenBank/DDBJ databases">
        <title>The improved chromosome-level genome for the pearl oyster Pinctada fucata martensii using PacBio sequencing and Hi-C.</title>
        <authorList>
            <person name="Zheng Z."/>
        </authorList>
    </citation>
    <scope>NUCLEOTIDE SEQUENCE</scope>
    <source>
        <strain evidence="9">ZZ-2019</strain>
        <tissue evidence="9">Adductor muscle</tissue>
    </source>
</reference>
<evidence type="ECO:0000256" key="1">
    <source>
        <dbReference type="ARBA" id="ARBA00004141"/>
    </source>
</evidence>
<dbReference type="PRINTS" id="PR00248">
    <property type="entry name" value="GPCRMGR"/>
</dbReference>
<gene>
    <name evidence="9" type="ORF">FSP39_019949</name>
</gene>
<dbReference type="CDD" id="cd13953">
    <property type="entry name" value="7tm_classC_mGluR-like"/>
    <property type="match status" value="1"/>
</dbReference>
<dbReference type="Pfam" id="PF00003">
    <property type="entry name" value="7tm_3"/>
    <property type="match status" value="1"/>
</dbReference>
<dbReference type="PANTHER" id="PTHR24060">
    <property type="entry name" value="METABOTROPIC GLUTAMATE RECEPTOR"/>
    <property type="match status" value="1"/>
</dbReference>
<evidence type="ECO:0000313" key="10">
    <source>
        <dbReference type="Proteomes" id="UP001186944"/>
    </source>
</evidence>
<keyword evidence="10" id="KW-1185">Reference proteome</keyword>
<evidence type="ECO:0000256" key="2">
    <source>
        <dbReference type="ARBA" id="ARBA00022692"/>
    </source>
</evidence>
<keyword evidence="6" id="KW-0325">Glycoprotein</keyword>
<dbReference type="InterPro" id="IPR050726">
    <property type="entry name" value="mGluR"/>
</dbReference>
<keyword evidence="5" id="KW-0675">Receptor</keyword>
<keyword evidence="2 7" id="KW-0812">Transmembrane</keyword>
<feature type="transmembrane region" description="Helical" evidence="7">
    <location>
        <begin position="2621"/>
        <end position="2641"/>
    </location>
</feature>
<feature type="transmembrane region" description="Helical" evidence="7">
    <location>
        <begin position="2683"/>
        <end position="2701"/>
    </location>
</feature>
<dbReference type="InterPro" id="IPR000337">
    <property type="entry name" value="GPCR_3"/>
</dbReference>
<dbReference type="GO" id="GO:0004930">
    <property type="term" value="F:G protein-coupled receptor activity"/>
    <property type="evidence" value="ECO:0007669"/>
    <property type="project" value="InterPro"/>
</dbReference>
<dbReference type="Proteomes" id="UP001186944">
    <property type="component" value="Unassembled WGS sequence"/>
</dbReference>
<comment type="caution">
    <text evidence="9">The sequence shown here is derived from an EMBL/GenBank/DDBJ whole genome shotgun (WGS) entry which is preliminary data.</text>
</comment>
<dbReference type="EMBL" id="VSWD01000013">
    <property type="protein sequence ID" value="KAK3084836.1"/>
    <property type="molecule type" value="Genomic_DNA"/>
</dbReference>
<dbReference type="SUPFAM" id="SSF53822">
    <property type="entry name" value="Periplasmic binding protein-like I"/>
    <property type="match status" value="5"/>
</dbReference>
<feature type="transmembrane region" description="Helical" evidence="7">
    <location>
        <begin position="2526"/>
        <end position="2544"/>
    </location>
</feature>
<feature type="transmembrane region" description="Helical" evidence="7">
    <location>
        <begin position="2493"/>
        <end position="2514"/>
    </location>
</feature>
<evidence type="ECO:0000256" key="7">
    <source>
        <dbReference type="SAM" id="Phobius"/>
    </source>
</evidence>
<evidence type="ECO:0000256" key="5">
    <source>
        <dbReference type="ARBA" id="ARBA00023170"/>
    </source>
</evidence>
<evidence type="ECO:0000256" key="4">
    <source>
        <dbReference type="ARBA" id="ARBA00023136"/>
    </source>
</evidence>
<dbReference type="GO" id="GO:0016020">
    <property type="term" value="C:membrane"/>
    <property type="evidence" value="ECO:0007669"/>
    <property type="project" value="UniProtKB-SubCell"/>
</dbReference>
<keyword evidence="3 7" id="KW-1133">Transmembrane helix</keyword>
<feature type="transmembrane region" description="Helical" evidence="7">
    <location>
        <begin position="2565"/>
        <end position="2590"/>
    </location>
</feature>
<feature type="transmembrane region" description="Helical" evidence="7">
    <location>
        <begin position="2653"/>
        <end position="2671"/>
    </location>
</feature>
<feature type="transmembrane region" description="Helical" evidence="7">
    <location>
        <begin position="2456"/>
        <end position="2481"/>
    </location>
</feature>
<evidence type="ECO:0000256" key="6">
    <source>
        <dbReference type="ARBA" id="ARBA00023180"/>
    </source>
</evidence>